<proteinExistence type="predicted"/>
<feature type="transmembrane region" description="Helical" evidence="1">
    <location>
        <begin position="44"/>
        <end position="62"/>
    </location>
</feature>
<keyword evidence="1" id="KW-0472">Membrane</keyword>
<name>A0ABP7ELT1_9SPHN</name>
<evidence type="ECO:0000256" key="1">
    <source>
        <dbReference type="SAM" id="Phobius"/>
    </source>
</evidence>
<accession>A0ABP7ELT1</accession>
<protein>
    <recommendedName>
        <fullName evidence="4">DUF3995 domain-containing protein</fullName>
    </recommendedName>
</protein>
<keyword evidence="1" id="KW-1133">Transmembrane helix</keyword>
<sequence>MRSLRPILLVLGVVCALTGALWIGQGLGYIHWPRSSFMLDQRQWADYGAAVAVVGLLLLLVARRLPRR</sequence>
<comment type="caution">
    <text evidence="2">The sequence shown here is derived from an EMBL/GenBank/DDBJ whole genome shotgun (WGS) entry which is preliminary data.</text>
</comment>
<evidence type="ECO:0000313" key="2">
    <source>
        <dbReference type="EMBL" id="GAA3721139.1"/>
    </source>
</evidence>
<evidence type="ECO:0000313" key="3">
    <source>
        <dbReference type="Proteomes" id="UP001500523"/>
    </source>
</evidence>
<evidence type="ECO:0008006" key="4">
    <source>
        <dbReference type="Google" id="ProtNLM"/>
    </source>
</evidence>
<dbReference type="Proteomes" id="UP001500523">
    <property type="component" value="Unassembled WGS sequence"/>
</dbReference>
<keyword evidence="1" id="KW-0812">Transmembrane</keyword>
<organism evidence="2 3">
    <name type="scientific">Sphingomonas cynarae</name>
    <dbReference type="NCBI Taxonomy" id="930197"/>
    <lineage>
        <taxon>Bacteria</taxon>
        <taxon>Pseudomonadati</taxon>
        <taxon>Pseudomonadota</taxon>
        <taxon>Alphaproteobacteria</taxon>
        <taxon>Sphingomonadales</taxon>
        <taxon>Sphingomonadaceae</taxon>
        <taxon>Sphingomonas</taxon>
    </lineage>
</organism>
<reference evidence="3" key="1">
    <citation type="journal article" date="2019" name="Int. J. Syst. Evol. Microbiol.">
        <title>The Global Catalogue of Microorganisms (GCM) 10K type strain sequencing project: providing services to taxonomists for standard genome sequencing and annotation.</title>
        <authorList>
            <consortium name="The Broad Institute Genomics Platform"/>
            <consortium name="The Broad Institute Genome Sequencing Center for Infectious Disease"/>
            <person name="Wu L."/>
            <person name="Ma J."/>
        </authorList>
    </citation>
    <scope>NUCLEOTIDE SEQUENCE [LARGE SCALE GENOMIC DNA]</scope>
    <source>
        <strain evidence="3">JCM 17498</strain>
    </source>
</reference>
<keyword evidence="3" id="KW-1185">Reference proteome</keyword>
<dbReference type="EMBL" id="BAABBF010000009">
    <property type="protein sequence ID" value="GAA3721139.1"/>
    <property type="molecule type" value="Genomic_DNA"/>
</dbReference>
<feature type="transmembrane region" description="Helical" evidence="1">
    <location>
        <begin position="7"/>
        <end position="32"/>
    </location>
</feature>
<gene>
    <name evidence="2" type="ORF">GCM10022268_31720</name>
</gene>
<dbReference type="RefSeq" id="WP_344694365.1">
    <property type="nucleotide sequence ID" value="NZ_BAABBF010000009.1"/>
</dbReference>